<organism evidence="3 4">
    <name type="scientific">Daucus carota subsp. sativus</name>
    <name type="common">Carrot</name>
    <dbReference type="NCBI Taxonomy" id="79200"/>
    <lineage>
        <taxon>Eukaryota</taxon>
        <taxon>Viridiplantae</taxon>
        <taxon>Streptophyta</taxon>
        <taxon>Embryophyta</taxon>
        <taxon>Tracheophyta</taxon>
        <taxon>Spermatophyta</taxon>
        <taxon>Magnoliopsida</taxon>
        <taxon>eudicotyledons</taxon>
        <taxon>Gunneridae</taxon>
        <taxon>Pentapetalae</taxon>
        <taxon>asterids</taxon>
        <taxon>campanulids</taxon>
        <taxon>Apiales</taxon>
        <taxon>Apiaceae</taxon>
        <taxon>Apioideae</taxon>
        <taxon>Scandiceae</taxon>
        <taxon>Daucinae</taxon>
        <taxon>Daucus</taxon>
        <taxon>Daucus sect. Daucus</taxon>
    </lineage>
</organism>
<dbReference type="GO" id="GO:0031267">
    <property type="term" value="F:small GTPase binding"/>
    <property type="evidence" value="ECO:0007669"/>
    <property type="project" value="TreeGrafter"/>
</dbReference>
<evidence type="ECO:0000259" key="2">
    <source>
        <dbReference type="PROSITE" id="PS50086"/>
    </source>
</evidence>
<accession>A0AAF0WAH3</accession>
<dbReference type="EMBL" id="CP093343">
    <property type="protein sequence ID" value="WOG85984.1"/>
    <property type="molecule type" value="Genomic_DNA"/>
</dbReference>
<sequence>MLQKSPIYTTLITKTYQYIIKKQREKIRGVGLGLGRRWVAGGDYSVRMASCRGWQLVIDEVSASELDIIHNISRMFPSHVFFQQTQSMTDVGYVQGMGFFSWSVASLYVRGKCIWLMVALLKGALHAPMEGLYLPGLPFVQQYLRQFEELVHQQMPKLGEHFTQELINPSVYASQWFITVFSCTDRGVQIVFQVQLALLIYCHSGYDLYLLYAYYSFPIFFRVPPFPSFSLVPLLFVLVGCSYLLSLRLIEYGRVEFPPI</sequence>
<evidence type="ECO:0000313" key="4">
    <source>
        <dbReference type="Proteomes" id="UP000077755"/>
    </source>
</evidence>
<dbReference type="PANTHER" id="PTHR47219:SF9">
    <property type="entry name" value="GTPASE ACTIVATING PROTEIN AND CENTROSOME-ASSOCIATED, ISOFORM B"/>
    <property type="match status" value="1"/>
</dbReference>
<dbReference type="InterPro" id="IPR000195">
    <property type="entry name" value="Rab-GAP-TBC_dom"/>
</dbReference>
<dbReference type="InterPro" id="IPR035969">
    <property type="entry name" value="Rab-GAP_TBC_sf"/>
</dbReference>
<keyword evidence="1" id="KW-1133">Transmembrane helix</keyword>
<dbReference type="Gene3D" id="1.10.472.80">
    <property type="entry name" value="Ypt/Rab-GAP domain of gyp1p, domain 3"/>
    <property type="match status" value="1"/>
</dbReference>
<proteinExistence type="predicted"/>
<keyword evidence="1" id="KW-0472">Membrane</keyword>
<feature type="transmembrane region" description="Helical" evidence="1">
    <location>
        <begin position="196"/>
        <end position="217"/>
    </location>
</feature>
<reference evidence="3" key="1">
    <citation type="journal article" date="2016" name="Nat. Genet.">
        <title>A high-quality carrot genome assembly provides new insights into carotenoid accumulation and asterid genome evolution.</title>
        <authorList>
            <person name="Iorizzo M."/>
            <person name="Ellison S."/>
            <person name="Senalik D."/>
            <person name="Zeng P."/>
            <person name="Satapoomin P."/>
            <person name="Huang J."/>
            <person name="Bowman M."/>
            <person name="Iovene M."/>
            <person name="Sanseverino W."/>
            <person name="Cavagnaro P."/>
            <person name="Yildiz M."/>
            <person name="Macko-Podgorni A."/>
            <person name="Moranska E."/>
            <person name="Grzebelus E."/>
            <person name="Grzebelus D."/>
            <person name="Ashrafi H."/>
            <person name="Zheng Z."/>
            <person name="Cheng S."/>
            <person name="Spooner D."/>
            <person name="Van Deynze A."/>
            <person name="Simon P."/>
        </authorList>
    </citation>
    <scope>NUCLEOTIDE SEQUENCE</scope>
    <source>
        <tissue evidence="3">Leaf</tissue>
    </source>
</reference>
<dbReference type="InterPro" id="IPR050302">
    <property type="entry name" value="Rab_GAP_TBC_domain"/>
</dbReference>
<dbReference type="AlphaFoldDB" id="A0AAF0WAH3"/>
<dbReference type="PANTHER" id="PTHR47219">
    <property type="entry name" value="RAB GTPASE-ACTIVATING PROTEIN 1-LIKE"/>
    <property type="match status" value="1"/>
</dbReference>
<gene>
    <name evidence="3" type="ORF">DCAR_0105177</name>
</gene>
<dbReference type="SUPFAM" id="SSF47923">
    <property type="entry name" value="Ypt/Rab-GAP domain of gyp1p"/>
    <property type="match status" value="1"/>
</dbReference>
<dbReference type="Proteomes" id="UP000077755">
    <property type="component" value="Chromosome 1"/>
</dbReference>
<reference evidence="3" key="2">
    <citation type="submission" date="2022-03" db="EMBL/GenBank/DDBJ databases">
        <title>Draft title - Genomic analysis of global carrot germplasm unveils the trajectory of domestication and the origin of high carotenoid orange carrot.</title>
        <authorList>
            <person name="Iorizzo M."/>
            <person name="Ellison S."/>
            <person name="Senalik D."/>
            <person name="Macko-Podgorni A."/>
            <person name="Grzebelus D."/>
            <person name="Bostan H."/>
            <person name="Rolling W."/>
            <person name="Curaba J."/>
            <person name="Simon P."/>
        </authorList>
    </citation>
    <scope>NUCLEOTIDE SEQUENCE</scope>
    <source>
        <tissue evidence="3">Leaf</tissue>
    </source>
</reference>
<dbReference type="GO" id="GO:0005096">
    <property type="term" value="F:GTPase activator activity"/>
    <property type="evidence" value="ECO:0007669"/>
    <property type="project" value="TreeGrafter"/>
</dbReference>
<protein>
    <recommendedName>
        <fullName evidence="2">Rab-GAP TBC domain-containing protein</fullName>
    </recommendedName>
</protein>
<name>A0AAF0WAH3_DAUCS</name>
<evidence type="ECO:0000256" key="1">
    <source>
        <dbReference type="SAM" id="Phobius"/>
    </source>
</evidence>
<evidence type="ECO:0000313" key="3">
    <source>
        <dbReference type="EMBL" id="WOG85984.1"/>
    </source>
</evidence>
<feature type="domain" description="Rab-GAP TBC" evidence="2">
    <location>
        <begin position="1"/>
        <end position="202"/>
    </location>
</feature>
<keyword evidence="4" id="KW-1185">Reference proteome</keyword>
<keyword evidence="1" id="KW-0812">Transmembrane</keyword>
<dbReference type="PROSITE" id="PS50086">
    <property type="entry name" value="TBC_RABGAP"/>
    <property type="match status" value="1"/>
</dbReference>
<dbReference type="Pfam" id="PF00566">
    <property type="entry name" value="RabGAP-TBC"/>
    <property type="match status" value="1"/>
</dbReference>
<feature type="transmembrane region" description="Helical" evidence="1">
    <location>
        <begin position="229"/>
        <end position="250"/>
    </location>
</feature>